<dbReference type="InterPro" id="IPR000515">
    <property type="entry name" value="MetI-like"/>
</dbReference>
<dbReference type="OrthoDB" id="9790107at2"/>
<evidence type="ECO:0000313" key="13">
    <source>
        <dbReference type="EMBL" id="ATB49592.1"/>
    </source>
</evidence>
<comment type="function">
    <text evidence="1">Part of the ABC transporter complex MalEFGK involved in maltose/maltodextrin import. Probably responsible for the translocation of the substrate across the membrane.</text>
</comment>
<keyword evidence="7 11" id="KW-0812">Transmembrane</keyword>
<dbReference type="InterPro" id="IPR050901">
    <property type="entry name" value="BP-dep_ABC_trans_perm"/>
</dbReference>
<feature type="transmembrane region" description="Helical" evidence="11">
    <location>
        <begin position="12"/>
        <end position="31"/>
    </location>
</feature>
<feature type="domain" description="ABC transmembrane type-1" evidence="12">
    <location>
        <begin position="76"/>
        <end position="267"/>
    </location>
</feature>
<keyword evidence="8 11" id="KW-1133">Transmembrane helix</keyword>
<keyword evidence="4 11" id="KW-0813">Transport</keyword>
<evidence type="ECO:0000256" key="10">
    <source>
        <dbReference type="ARBA" id="ARBA00041109"/>
    </source>
</evidence>
<evidence type="ECO:0000256" key="8">
    <source>
        <dbReference type="ARBA" id="ARBA00022989"/>
    </source>
</evidence>
<proteinExistence type="inferred from homology"/>
<keyword evidence="9 11" id="KW-0472">Membrane</keyword>
<keyword evidence="6" id="KW-0762">Sugar transport</keyword>
<evidence type="ECO:0000256" key="7">
    <source>
        <dbReference type="ARBA" id="ARBA00022692"/>
    </source>
</evidence>
<dbReference type="CDD" id="cd06261">
    <property type="entry name" value="TM_PBP2"/>
    <property type="match status" value="1"/>
</dbReference>
<reference evidence="13 14" key="1">
    <citation type="submission" date="2017-06" db="EMBL/GenBank/DDBJ databases">
        <title>Sequencing and comparative analysis of myxobacterial genomes.</title>
        <authorList>
            <person name="Rupp O."/>
            <person name="Goesmann A."/>
            <person name="Sogaard-Andersen L."/>
        </authorList>
    </citation>
    <scope>NUCLEOTIDE SEQUENCE [LARGE SCALE GENOMIC DNA]</scope>
    <source>
        <strain evidence="13 14">DSM 14697</strain>
    </source>
</reference>
<evidence type="ECO:0000256" key="1">
    <source>
        <dbReference type="ARBA" id="ARBA00002264"/>
    </source>
</evidence>
<evidence type="ECO:0000256" key="3">
    <source>
        <dbReference type="ARBA" id="ARBA00009047"/>
    </source>
</evidence>
<feature type="transmembrane region" description="Helical" evidence="11">
    <location>
        <begin position="76"/>
        <end position="101"/>
    </location>
</feature>
<dbReference type="GO" id="GO:0015423">
    <property type="term" value="F:ABC-type maltose transporter activity"/>
    <property type="evidence" value="ECO:0007669"/>
    <property type="project" value="TreeGrafter"/>
</dbReference>
<accession>A0A250K1K2</accession>
<dbReference type="PANTHER" id="PTHR32243:SF50">
    <property type="entry name" value="MALTOSE_MALTODEXTRIN TRANSPORT SYSTEM PERMEASE PROTEIN MALG"/>
    <property type="match status" value="1"/>
</dbReference>
<dbReference type="SUPFAM" id="SSF161098">
    <property type="entry name" value="MetI-like"/>
    <property type="match status" value="1"/>
</dbReference>
<feature type="transmembrane region" description="Helical" evidence="11">
    <location>
        <begin position="144"/>
        <end position="163"/>
    </location>
</feature>
<dbReference type="Pfam" id="PF00528">
    <property type="entry name" value="BPD_transp_1"/>
    <property type="match status" value="1"/>
</dbReference>
<protein>
    <recommendedName>
        <fullName evidence="10">Maltose/maltodextrin transport system permease protein MalG</fullName>
    </recommendedName>
</protein>
<dbReference type="GO" id="GO:0005886">
    <property type="term" value="C:plasma membrane"/>
    <property type="evidence" value="ECO:0007669"/>
    <property type="project" value="UniProtKB-SubCell"/>
</dbReference>
<dbReference type="EMBL" id="CP022203">
    <property type="protein sequence ID" value="ATB49592.1"/>
    <property type="molecule type" value="Genomic_DNA"/>
</dbReference>
<comment type="subcellular location">
    <subcellularLocation>
        <location evidence="2 11">Cell membrane</location>
        <topology evidence="2 11">Multi-pass membrane protein</topology>
    </subcellularLocation>
</comment>
<evidence type="ECO:0000256" key="11">
    <source>
        <dbReference type="RuleBase" id="RU363032"/>
    </source>
</evidence>
<dbReference type="Proteomes" id="UP000217343">
    <property type="component" value="Chromosome"/>
</dbReference>
<dbReference type="InterPro" id="IPR035906">
    <property type="entry name" value="MetI-like_sf"/>
</dbReference>
<evidence type="ECO:0000256" key="2">
    <source>
        <dbReference type="ARBA" id="ARBA00004651"/>
    </source>
</evidence>
<dbReference type="RefSeq" id="WP_013941899.1">
    <property type="nucleotide sequence ID" value="NZ_CP022203.1"/>
</dbReference>
<evidence type="ECO:0000256" key="9">
    <source>
        <dbReference type="ARBA" id="ARBA00023136"/>
    </source>
</evidence>
<feature type="transmembrane region" description="Helical" evidence="11">
    <location>
        <begin position="249"/>
        <end position="267"/>
    </location>
</feature>
<dbReference type="GO" id="GO:0042956">
    <property type="term" value="P:maltodextrin transmembrane transport"/>
    <property type="evidence" value="ECO:0007669"/>
    <property type="project" value="TreeGrafter"/>
</dbReference>
<evidence type="ECO:0000256" key="6">
    <source>
        <dbReference type="ARBA" id="ARBA00022597"/>
    </source>
</evidence>
<evidence type="ECO:0000256" key="5">
    <source>
        <dbReference type="ARBA" id="ARBA00022475"/>
    </source>
</evidence>
<dbReference type="Gene3D" id="1.10.3720.10">
    <property type="entry name" value="MetI-like"/>
    <property type="match status" value="1"/>
</dbReference>
<dbReference type="AlphaFoldDB" id="A0A250K1K2"/>
<organism evidence="13 14">
    <name type="scientific">Corallococcus macrosporus DSM 14697</name>
    <dbReference type="NCBI Taxonomy" id="1189310"/>
    <lineage>
        <taxon>Bacteria</taxon>
        <taxon>Pseudomonadati</taxon>
        <taxon>Myxococcota</taxon>
        <taxon>Myxococcia</taxon>
        <taxon>Myxococcales</taxon>
        <taxon>Cystobacterineae</taxon>
        <taxon>Myxococcaceae</taxon>
        <taxon>Corallococcus</taxon>
    </lineage>
</organism>
<comment type="similarity">
    <text evidence="3">Belongs to the binding-protein-dependent transport system permease family. MalFG subfamily.</text>
</comment>
<feature type="transmembrane region" description="Helical" evidence="11">
    <location>
        <begin position="113"/>
        <end position="132"/>
    </location>
</feature>
<evidence type="ECO:0000259" key="12">
    <source>
        <dbReference type="PROSITE" id="PS50928"/>
    </source>
</evidence>
<dbReference type="KEGG" id="mmas:MYMAC_005239"/>
<keyword evidence="5" id="KW-1003">Cell membrane</keyword>
<dbReference type="PANTHER" id="PTHR32243">
    <property type="entry name" value="MALTOSE TRANSPORT SYSTEM PERMEASE-RELATED"/>
    <property type="match status" value="1"/>
</dbReference>
<dbReference type="PROSITE" id="PS50928">
    <property type="entry name" value="ABC_TM1"/>
    <property type="match status" value="1"/>
</dbReference>
<sequence>MNRPSRLKLAAIHAGLTLLCMATLYPVLWVVKMALSPTDGLALTANPFPDTVTLEHFRQVLSTTDAAGRWVFGRQLLASIVVSGATTLVGLTLAVSAAYALSRFRFPGKEGGMQALLVTQMFPATLMMVPIYSILQKLHLLDSLTGLVLVYATTALPFCIWNLKGYFDTLPRELEEAAVMDGASTFQVFVRVVLPLARPALAVTALFSFMTAWNEFILAATLLNDPARFTLPVALQRFVGEHKVEWGKFAAGALIVSAPVMALFFALQKHLVGGLTAGGVKG</sequence>
<keyword evidence="14" id="KW-1185">Reference proteome</keyword>
<evidence type="ECO:0000313" key="14">
    <source>
        <dbReference type="Proteomes" id="UP000217343"/>
    </source>
</evidence>
<gene>
    <name evidence="13" type="ORF">MYMAC_005239</name>
</gene>
<name>A0A250K1K2_9BACT</name>
<evidence type="ECO:0000256" key="4">
    <source>
        <dbReference type="ARBA" id="ARBA00022448"/>
    </source>
</evidence>